<dbReference type="PANTHER" id="PTHR48094:SF11">
    <property type="entry name" value="GLUTATHIONE-INDEPENDENT GLYOXALASE HSP31-RELATED"/>
    <property type="match status" value="1"/>
</dbReference>
<dbReference type="GO" id="GO:0019243">
    <property type="term" value="P:methylglyoxal catabolic process to D-lactate via S-lactoyl-glutathione"/>
    <property type="evidence" value="ECO:0007669"/>
    <property type="project" value="TreeGrafter"/>
</dbReference>
<keyword evidence="6" id="KW-1185">Reference proteome</keyword>
<dbReference type="InterPro" id="IPR029062">
    <property type="entry name" value="Class_I_gatase-like"/>
</dbReference>
<dbReference type="eggNOG" id="COG0693">
    <property type="taxonomic scope" value="Bacteria"/>
</dbReference>
<dbReference type="InterPro" id="IPR002818">
    <property type="entry name" value="DJ-1/PfpI"/>
</dbReference>
<evidence type="ECO:0000256" key="2">
    <source>
        <dbReference type="ARBA" id="ARBA00023239"/>
    </source>
</evidence>
<protein>
    <recommendedName>
        <fullName evidence="4">DJ-1/PfpI domain-containing protein</fullName>
    </recommendedName>
</protein>
<comment type="caution">
    <text evidence="5">The sequence shown here is derived from an EMBL/GenBank/DDBJ whole genome shotgun (WGS) entry which is preliminary data.</text>
</comment>
<keyword evidence="1" id="KW-0346">Stress response</keyword>
<evidence type="ECO:0000256" key="3">
    <source>
        <dbReference type="ARBA" id="ARBA00038493"/>
    </source>
</evidence>
<dbReference type="Pfam" id="PF01965">
    <property type="entry name" value="DJ-1_PfpI"/>
    <property type="match status" value="1"/>
</dbReference>
<sequence>MTTSVDKMGDKPNGTYLIELAIPFNEFAKKQYQVDILSPKGGEIPIYHSGDTTEIVKSIIKSDLFSNKTKNSLKPEDINPEEYLAVFIPGGYGQFWDTHKNKEVQQIIAKIYESNGVIGTVGHGTATLIDVKLKSGAYLVSNKTMTSFPSWNEKNIMKQSNFGALLPYDMEIELQKRGADLKIYNHEKKVNYEVVDSKNRLITASFSTSGKFVAEEVLKLLNTSE</sequence>
<dbReference type="AlphaFoldDB" id="A0A023BWC4"/>
<dbReference type="SUPFAM" id="SSF52317">
    <property type="entry name" value="Class I glutamine amidotransferase-like"/>
    <property type="match status" value="1"/>
</dbReference>
<feature type="domain" description="DJ-1/PfpI" evidence="4">
    <location>
        <begin position="14"/>
        <end position="207"/>
    </location>
</feature>
<evidence type="ECO:0000256" key="1">
    <source>
        <dbReference type="ARBA" id="ARBA00023016"/>
    </source>
</evidence>
<comment type="similarity">
    <text evidence="3">Belongs to the peptidase C56 family. HSP31-like subfamily.</text>
</comment>
<dbReference type="PANTHER" id="PTHR48094">
    <property type="entry name" value="PROTEIN/NUCLEIC ACID DEGLYCASE DJ-1-RELATED"/>
    <property type="match status" value="1"/>
</dbReference>
<organism evidence="5 6">
    <name type="scientific">Aquimarina atlantica</name>
    <dbReference type="NCBI Taxonomy" id="1317122"/>
    <lineage>
        <taxon>Bacteria</taxon>
        <taxon>Pseudomonadati</taxon>
        <taxon>Bacteroidota</taxon>
        <taxon>Flavobacteriia</taxon>
        <taxon>Flavobacteriales</taxon>
        <taxon>Flavobacteriaceae</taxon>
        <taxon>Aquimarina</taxon>
    </lineage>
</organism>
<dbReference type="InterPro" id="IPR050325">
    <property type="entry name" value="Prot/Nucl_acid_deglycase"/>
</dbReference>
<dbReference type="GO" id="GO:0019172">
    <property type="term" value="F:glyoxalase III activity"/>
    <property type="evidence" value="ECO:0007669"/>
    <property type="project" value="TreeGrafter"/>
</dbReference>
<dbReference type="STRING" id="1317122.ATO12_15580"/>
<name>A0A023BWC4_9FLAO</name>
<dbReference type="CDD" id="cd03141">
    <property type="entry name" value="GATase1_Hsp31_like"/>
    <property type="match status" value="1"/>
</dbReference>
<gene>
    <name evidence="5" type="ORF">ATO12_15580</name>
</gene>
<dbReference type="GO" id="GO:0005737">
    <property type="term" value="C:cytoplasm"/>
    <property type="evidence" value="ECO:0007669"/>
    <property type="project" value="TreeGrafter"/>
</dbReference>
<proteinExistence type="inferred from homology"/>
<keyword evidence="2" id="KW-0456">Lyase</keyword>
<evidence type="ECO:0000313" key="5">
    <source>
        <dbReference type="EMBL" id="EZH74285.1"/>
    </source>
</evidence>
<dbReference type="EMBL" id="AQRA01000004">
    <property type="protein sequence ID" value="EZH74285.1"/>
    <property type="molecule type" value="Genomic_DNA"/>
</dbReference>
<accession>A0A023BWC4</accession>
<evidence type="ECO:0000313" key="6">
    <source>
        <dbReference type="Proteomes" id="UP000023541"/>
    </source>
</evidence>
<dbReference type="Gene3D" id="3.40.50.880">
    <property type="match status" value="1"/>
</dbReference>
<dbReference type="Proteomes" id="UP000023541">
    <property type="component" value="Unassembled WGS sequence"/>
</dbReference>
<evidence type="ECO:0000259" key="4">
    <source>
        <dbReference type="Pfam" id="PF01965"/>
    </source>
</evidence>
<reference evidence="5 6" key="1">
    <citation type="submission" date="2014-04" db="EMBL/GenBank/DDBJ databases">
        <title>Aquimarina sp. 22II-S11-z7 Genome Sequencing.</title>
        <authorList>
            <person name="Lai Q."/>
        </authorList>
    </citation>
    <scope>NUCLEOTIDE SEQUENCE [LARGE SCALE GENOMIC DNA]</scope>
    <source>
        <strain evidence="5 6">22II-S11-z7</strain>
    </source>
</reference>